<dbReference type="EnsemblMetazoa" id="AFAF018025-RA">
    <property type="protein sequence ID" value="AFAF018025-PA"/>
    <property type="gene ID" value="AFAF018025"/>
</dbReference>
<dbReference type="EC" id="2.7.11.1" evidence="2"/>
<dbReference type="STRING" id="69004.A0A182QW22"/>
<feature type="domain" description="FATC" evidence="15">
    <location>
        <begin position="3174"/>
        <end position="3206"/>
    </location>
</feature>
<keyword evidence="17" id="KW-1185">Reference proteome</keyword>
<proteinExistence type="inferred from homology"/>
<keyword evidence="5" id="KW-0547">Nucleotide-binding</keyword>
<dbReference type="InterPro" id="IPR036940">
    <property type="entry name" value="PI3/4_kinase_cat_sf"/>
</dbReference>
<dbReference type="InterPro" id="IPR003152">
    <property type="entry name" value="FATC_dom"/>
</dbReference>
<dbReference type="GO" id="GO:0016242">
    <property type="term" value="P:negative regulation of macroautophagy"/>
    <property type="evidence" value="ECO:0007669"/>
    <property type="project" value="TreeGrafter"/>
</dbReference>
<dbReference type="InterPro" id="IPR000403">
    <property type="entry name" value="PI3/4_kinase_cat_dom"/>
</dbReference>
<dbReference type="CDD" id="cd05170">
    <property type="entry name" value="PIKKc_SMG1"/>
    <property type="match status" value="1"/>
</dbReference>
<dbReference type="PROSITE" id="PS50290">
    <property type="entry name" value="PI3_4_KINASE_3"/>
    <property type="match status" value="1"/>
</dbReference>
<dbReference type="PANTHER" id="PTHR11139:SF119">
    <property type="entry name" value="SERINE_THREONINE-PROTEIN KINASE SMG1"/>
    <property type="match status" value="1"/>
</dbReference>
<comment type="catalytic activity">
    <reaction evidence="10">
        <text>L-seryl-[protein] + ATP = O-phospho-L-seryl-[protein] + ADP + H(+)</text>
        <dbReference type="Rhea" id="RHEA:17989"/>
        <dbReference type="Rhea" id="RHEA-COMP:9863"/>
        <dbReference type="Rhea" id="RHEA-COMP:11604"/>
        <dbReference type="ChEBI" id="CHEBI:15378"/>
        <dbReference type="ChEBI" id="CHEBI:29999"/>
        <dbReference type="ChEBI" id="CHEBI:30616"/>
        <dbReference type="ChEBI" id="CHEBI:83421"/>
        <dbReference type="ChEBI" id="CHEBI:456216"/>
        <dbReference type="EC" id="2.7.11.1"/>
    </reaction>
</comment>
<dbReference type="GO" id="GO:0031932">
    <property type="term" value="C:TORC2 complex"/>
    <property type="evidence" value="ECO:0007669"/>
    <property type="project" value="TreeGrafter"/>
</dbReference>
<accession>A0A182QW22</accession>
<comment type="similarity">
    <text evidence="1">Belongs to the PI3/PI4-kinase family.</text>
</comment>
<feature type="domain" description="PI3K/PI4K catalytic" evidence="13">
    <location>
        <begin position="1948"/>
        <end position="2288"/>
    </location>
</feature>
<dbReference type="InterPro" id="IPR016024">
    <property type="entry name" value="ARM-type_fold"/>
</dbReference>
<dbReference type="SUPFAM" id="SSF56112">
    <property type="entry name" value="Protein kinase-like (PK-like)"/>
    <property type="match status" value="1"/>
</dbReference>
<keyword evidence="7" id="KW-0067">ATP-binding</keyword>
<dbReference type="SMART" id="SM01343">
    <property type="entry name" value="FATC"/>
    <property type="match status" value="1"/>
</dbReference>
<dbReference type="PANTHER" id="PTHR11139">
    <property type="entry name" value="ATAXIA TELANGIECTASIA MUTATED ATM -RELATED"/>
    <property type="match status" value="1"/>
</dbReference>
<dbReference type="GO" id="GO:0005524">
    <property type="term" value="F:ATP binding"/>
    <property type="evidence" value="ECO:0007669"/>
    <property type="project" value="UniProtKB-KW"/>
</dbReference>
<evidence type="ECO:0000256" key="12">
    <source>
        <dbReference type="SAM" id="MobiDB-lite"/>
    </source>
</evidence>
<dbReference type="PROSITE" id="PS51189">
    <property type="entry name" value="FAT"/>
    <property type="match status" value="1"/>
</dbReference>
<feature type="compositionally biased region" description="Polar residues" evidence="12">
    <location>
        <begin position="1"/>
        <end position="12"/>
    </location>
</feature>
<evidence type="ECO:0000256" key="10">
    <source>
        <dbReference type="ARBA" id="ARBA00048679"/>
    </source>
</evidence>
<evidence type="ECO:0000313" key="16">
    <source>
        <dbReference type="EnsemblMetazoa" id="AFAF018025-PA"/>
    </source>
</evidence>
<evidence type="ECO:0000256" key="3">
    <source>
        <dbReference type="ARBA" id="ARBA00022527"/>
    </source>
</evidence>
<dbReference type="Gene3D" id="1.10.1070.11">
    <property type="entry name" value="Phosphatidylinositol 3-/4-kinase, catalytic domain"/>
    <property type="match status" value="1"/>
</dbReference>
<evidence type="ECO:0000256" key="11">
    <source>
        <dbReference type="SAM" id="Coils"/>
    </source>
</evidence>
<evidence type="ECO:0000259" key="14">
    <source>
        <dbReference type="PROSITE" id="PS51189"/>
    </source>
</evidence>
<name>A0A182QW22_9DIPT</name>
<feature type="region of interest" description="Disordered" evidence="12">
    <location>
        <begin position="1"/>
        <end position="108"/>
    </location>
</feature>
<dbReference type="InterPro" id="IPR018936">
    <property type="entry name" value="PI3/4_kinase_CS"/>
</dbReference>
<evidence type="ECO:0000256" key="2">
    <source>
        <dbReference type="ARBA" id="ARBA00012513"/>
    </source>
</evidence>
<keyword evidence="8" id="KW-0866">Nonsense-mediated mRNA decay</keyword>
<dbReference type="Proteomes" id="UP000075886">
    <property type="component" value="Unassembled WGS sequence"/>
</dbReference>
<dbReference type="Pfam" id="PF02260">
    <property type="entry name" value="FATC"/>
    <property type="match status" value="1"/>
</dbReference>
<evidence type="ECO:0000256" key="8">
    <source>
        <dbReference type="ARBA" id="ARBA00023161"/>
    </source>
</evidence>
<reference evidence="16" key="2">
    <citation type="submission" date="2020-05" db="UniProtKB">
        <authorList>
            <consortium name="EnsemblMetazoa"/>
        </authorList>
    </citation>
    <scope>IDENTIFICATION</scope>
    <source>
        <strain evidence="16">FAR1</strain>
    </source>
</reference>
<dbReference type="Gene3D" id="3.30.1010.10">
    <property type="entry name" value="Phosphatidylinositol 3-kinase Catalytic Subunit, Chain A, domain 4"/>
    <property type="match status" value="1"/>
</dbReference>
<dbReference type="Pfam" id="PF15785">
    <property type="entry name" value="SMG1"/>
    <property type="match status" value="1"/>
</dbReference>
<dbReference type="VEuPathDB" id="VectorBase:AFAF018025"/>
<dbReference type="PROSITE" id="PS00916">
    <property type="entry name" value="PI3_4_KINASE_2"/>
    <property type="match status" value="1"/>
</dbReference>
<feature type="region of interest" description="Disordered" evidence="12">
    <location>
        <begin position="3026"/>
        <end position="3054"/>
    </location>
</feature>
<keyword evidence="6" id="KW-0418">Kinase</keyword>
<organism evidence="16 17">
    <name type="scientific">Anopheles farauti</name>
    <dbReference type="NCBI Taxonomy" id="69004"/>
    <lineage>
        <taxon>Eukaryota</taxon>
        <taxon>Metazoa</taxon>
        <taxon>Ecdysozoa</taxon>
        <taxon>Arthropoda</taxon>
        <taxon>Hexapoda</taxon>
        <taxon>Insecta</taxon>
        <taxon>Pterygota</taxon>
        <taxon>Neoptera</taxon>
        <taxon>Endopterygota</taxon>
        <taxon>Diptera</taxon>
        <taxon>Nematocera</taxon>
        <taxon>Culicoidea</taxon>
        <taxon>Culicidae</taxon>
        <taxon>Anophelinae</taxon>
        <taxon>Anopheles</taxon>
    </lineage>
</organism>
<dbReference type="GO" id="GO:0005634">
    <property type="term" value="C:nucleus"/>
    <property type="evidence" value="ECO:0007669"/>
    <property type="project" value="TreeGrafter"/>
</dbReference>
<evidence type="ECO:0000256" key="5">
    <source>
        <dbReference type="ARBA" id="ARBA00022741"/>
    </source>
</evidence>
<protein>
    <recommendedName>
        <fullName evidence="2">non-specific serine/threonine protein kinase</fullName>
        <ecNumber evidence="2">2.7.11.1</ecNumber>
    </recommendedName>
</protein>
<evidence type="ECO:0000256" key="9">
    <source>
        <dbReference type="ARBA" id="ARBA00047899"/>
    </source>
</evidence>
<evidence type="ECO:0000256" key="6">
    <source>
        <dbReference type="ARBA" id="ARBA00022777"/>
    </source>
</evidence>
<dbReference type="SMART" id="SM00146">
    <property type="entry name" value="PI3Kc"/>
    <property type="match status" value="1"/>
</dbReference>
<dbReference type="InterPro" id="IPR050517">
    <property type="entry name" value="DDR_Repair_Kinase"/>
</dbReference>
<evidence type="ECO:0000256" key="4">
    <source>
        <dbReference type="ARBA" id="ARBA00022679"/>
    </source>
</evidence>
<dbReference type="InterPro" id="IPR039414">
    <property type="entry name" value="SMG1_PIKKc"/>
</dbReference>
<keyword evidence="11" id="KW-0175">Coiled coil</keyword>
<dbReference type="PROSITE" id="PS51190">
    <property type="entry name" value="FATC"/>
    <property type="match status" value="1"/>
</dbReference>
<feature type="compositionally biased region" description="Polar residues" evidence="12">
    <location>
        <begin position="74"/>
        <end position="84"/>
    </location>
</feature>
<dbReference type="InterPro" id="IPR011009">
    <property type="entry name" value="Kinase-like_dom_sf"/>
</dbReference>
<evidence type="ECO:0000256" key="7">
    <source>
        <dbReference type="ARBA" id="ARBA00022840"/>
    </source>
</evidence>
<feature type="compositionally biased region" description="Low complexity" evidence="12">
    <location>
        <begin position="28"/>
        <end position="43"/>
    </location>
</feature>
<feature type="coiled-coil region" evidence="11">
    <location>
        <begin position="2937"/>
        <end position="2971"/>
    </location>
</feature>
<reference evidence="17" key="1">
    <citation type="submission" date="2014-01" db="EMBL/GenBank/DDBJ databases">
        <title>The Genome Sequence of Anopheles farauti FAR1 (V2).</title>
        <authorList>
            <consortium name="The Broad Institute Genomics Platform"/>
            <person name="Neafsey D.E."/>
            <person name="Besansky N."/>
            <person name="Howell P."/>
            <person name="Walton C."/>
            <person name="Young S.K."/>
            <person name="Zeng Q."/>
            <person name="Gargeya S."/>
            <person name="Fitzgerald M."/>
            <person name="Haas B."/>
            <person name="Abouelleil A."/>
            <person name="Allen A.W."/>
            <person name="Alvarado L."/>
            <person name="Arachchi H.M."/>
            <person name="Berlin A.M."/>
            <person name="Chapman S.B."/>
            <person name="Gainer-Dewar J."/>
            <person name="Goldberg J."/>
            <person name="Griggs A."/>
            <person name="Gujja S."/>
            <person name="Hansen M."/>
            <person name="Howarth C."/>
            <person name="Imamovic A."/>
            <person name="Ireland A."/>
            <person name="Larimer J."/>
            <person name="McCowan C."/>
            <person name="Murphy C."/>
            <person name="Pearson M."/>
            <person name="Poon T.W."/>
            <person name="Priest M."/>
            <person name="Roberts A."/>
            <person name="Saif S."/>
            <person name="Shea T."/>
            <person name="Sisk P."/>
            <person name="Sykes S."/>
            <person name="Wortman J."/>
            <person name="Nusbaum C."/>
            <person name="Birren B."/>
        </authorList>
    </citation>
    <scope>NUCLEOTIDE SEQUENCE [LARGE SCALE GENOMIC DNA]</scope>
    <source>
        <strain evidence="17">FAR1</strain>
    </source>
</reference>
<dbReference type="InterPro" id="IPR031559">
    <property type="entry name" value="SMG1"/>
</dbReference>
<feature type="domain" description="FAT" evidence="14">
    <location>
        <begin position="1384"/>
        <end position="1730"/>
    </location>
</feature>
<dbReference type="EMBL" id="AXCN02002230">
    <property type="status" value="NOT_ANNOTATED_CDS"/>
    <property type="molecule type" value="Genomic_DNA"/>
</dbReference>
<dbReference type="Pfam" id="PF00454">
    <property type="entry name" value="PI3_PI4_kinase"/>
    <property type="match status" value="1"/>
</dbReference>
<dbReference type="InterPro" id="IPR014009">
    <property type="entry name" value="PIK_FAT"/>
</dbReference>
<comment type="catalytic activity">
    <reaction evidence="9">
        <text>L-threonyl-[protein] + ATP = O-phospho-L-threonyl-[protein] + ADP + H(+)</text>
        <dbReference type="Rhea" id="RHEA:46608"/>
        <dbReference type="Rhea" id="RHEA-COMP:11060"/>
        <dbReference type="Rhea" id="RHEA-COMP:11605"/>
        <dbReference type="ChEBI" id="CHEBI:15378"/>
        <dbReference type="ChEBI" id="CHEBI:30013"/>
        <dbReference type="ChEBI" id="CHEBI:30616"/>
        <dbReference type="ChEBI" id="CHEBI:61977"/>
        <dbReference type="ChEBI" id="CHEBI:456216"/>
        <dbReference type="EC" id="2.7.11.1"/>
    </reaction>
</comment>
<evidence type="ECO:0000256" key="1">
    <source>
        <dbReference type="ARBA" id="ARBA00011031"/>
    </source>
</evidence>
<evidence type="ECO:0000313" key="17">
    <source>
        <dbReference type="Proteomes" id="UP000075886"/>
    </source>
</evidence>
<dbReference type="SUPFAM" id="SSF48371">
    <property type="entry name" value="ARM repeat"/>
    <property type="match status" value="1"/>
</dbReference>
<dbReference type="GO" id="GO:0031929">
    <property type="term" value="P:TOR signaling"/>
    <property type="evidence" value="ECO:0007669"/>
    <property type="project" value="TreeGrafter"/>
</dbReference>
<dbReference type="SMART" id="SM01345">
    <property type="entry name" value="Rapamycin_bind"/>
    <property type="match status" value="1"/>
</dbReference>
<evidence type="ECO:0000259" key="15">
    <source>
        <dbReference type="PROSITE" id="PS51190"/>
    </source>
</evidence>
<sequence>MSGTGETNSSQPGDVKRLSRRNKKKATSTEQQQQKQHQQSKTTVGPSGTIGNDQLHYDSYPPSGAGGGPGGSKRYQSNRSQPTTQRRERTSKLTIAGGASVTGDASHELDVDPGDMRISKLLRRLTGELPVRTFLMVCKQLEPLILDASNAAYVRKSFDILANAISTIQAEVRGHRECMERVAQLFGMMLYVMVSGSSDGGTALRTWVSQHLNHAKRIQHTALVALRQMIWLDRGVRRLSDGVINWLLKYLQDILESTDVPNVFMLLTDVMGVLADSYPDAFADHFTDIVDIVIGWQLDASQRTPLKLHCARILLAFRVHWCEQRKVTLNLLEQLSEDIDRLEYGSAAVDEEQSGEVDQPFGALLTAFNSVLKCVLDPECLLHQEEQRRLQRCTETIWNVVFQMLGAESPIGSGLLVASICECAMLQPPSEEQQLRQLIKSLVAAATDYTDEQVGALLHLLLHYLDEHRALFLLPILFKQGPFYALRYRKNRAVLSALHLLYHRLLMLKNVQVLQEAYDYLITDLDDCLGKLWARRKDKGRSANVLPQLQYCVQFNLLILTPLAMARNAIFITWTLMKRPVLHVLLEQCRWDKRRLTELHHTILQLAYHHSAANNHFISSSALLQPVTRSFSTGRTTLPAEPDTPRESPTADHFGLVLRFLTNILGRWMDSTIGTVRMRQCEKRVRSQLLLLLLDWCVAIVIQATGYHAALLGCDDFQRLLVKICAVAVEVGGENESIGTRCADCLDAACQYMSLHPSAYQAIAETCCVHSCSVHDSLRMRYTALFSKLPLRHSLRQVNEFTGVNRRRWEQIAELKNGLYQGSAGCSPHQSATLRMADLLHLISRIVFTRDKSAYVGGYLQELFTRSLNQASRYGAAVASRDLRCLIPWAQWEAAQLCVNQKLRTQFGKPKDTFLRIESIVKEYARVLDLSDQFTVRNVRTSMANQRHARILLGFLEALEKSIYNAAEGTAYALPPPEKPARTFFRVNHATCAEWFSRIRTSVDLVALHCMEPEMVIRYSEAVLRELVAAGKTTDLIFEHTVMSLVWALLRNWESDALYGVYVWCKRLTGRKYSWIRMAAEEAAGHRETAAFGFRAILADPGGMDRHIRDFIVDQTILSLLFTGDYRQLHEFLLAEESSGSPRATIPLITVTAAQIQSIIAYEETHDVNVIDISQWELIEVDTNVTNNFSSHKMICAVENSLSGILLQEQIVQRERMVDGCTELIQCYLQECLMTRCREYLFQLTITNHILSKITQRFRQVDACDVSSLNVEKQYGTLTLMRLLAWSEFMLVGAQQNTDLRLDLVSSGRKERNYALCRRELEKYYHKCGLAERLGCPSGPRLRLEEVAAAVTGSPSTVELWDENLARAVYEHCKWLYCQPGSRMDAIELAACATVGIDKRFQQMRLEGTDDGASGRFSERVARFLLTIGDWMASGETSAHELRSVLQLSQLLPTLTPVVEHTDLLFGAADRLVGTLLQGAAGRCPALAKAWFALGSWMYQWGKRIVEHSGAAAGKTSARFSAEQVRGSLAGANVSSATCERIVAILNEHEPCQVMPVTVVEDEGDELAVDSAATIGSIGLQEELQRAIPGLEQSVTQDQLHAVIELWRSKHRAMYGYYAEAAEAYFRFLQLSSGRANVEEGVDSERARSVTVTLRLLRLIVKHALGLKEVLEEGLATTPSEPWGVITPQLFSRLAHPEPYVRRRVSELLCRVAKDAPHLIIFPAVVGAVQDGPNEVVSSNANTQGLGFCFNALLEILSRDIPKTVQQVQMLVHELRRISLLWDQLWVVSLQNIYADYAKRIPMFESEYKRLLASGALDDPRRRSLLVEKHRLLLRPLLFVMEQLYKITAVQAETKHERNFQQHYHRTIQTILAMLRDPSSCTHPLEGWSQVLRLYESLQRNQPRLSEMLQLSDVSPKLHSCLSHTSIAMPGIDTTRAASRQPILIRSVDNGIQILASKTRPKKLTFCGNDGRRYGYLLKGQEDLHLDERVMQFLSIANLMMRKSIDCNGNVTHYRAEHYSVIPLGPRSGLITWVDNTVPIYMLYKKWQHREALKKKETKGDDGDAAVQRPSELFFNKLTPLLEKHGMNTSTNRREWPLSAQKQVLAELQLATPRDLLAKELWCTSATAASWRQVNRNYSISLAVMSVIGYIIGLGDRHLSNMLVKLATGEIVHIDYNMCFEKGKTLRIPERVPFRMTPNLEEALGVTGIEGTFRLTCEHVLKSLKKGRDTLLTLLEAFVYDPLVDWAIDEEIGVGLPMTAAGITVTTVAAASNAPGIVATRYISQAKKQLDREVTRDMLKVRLDEIRPDWQMNKGELLHHLLYLQRMLPDLQKVRTELDESERLRASLSAQLQLIDEASILNTAFASHPLANLAQRLKMRADLQEEYVNQREQLEREAEKLRQQLAQYEDYLRWAGDGTHRVEQLRTALLDGVSMLNQPDDVGLVLSSDPGYVKYCEARTELTQLLERAAPSVELTLTLLAQYGEQKRSVHPLHPLMLYCGWYERLADTEQQPTEALETAQSIKCEHAEMNKKESRSRIVEANRAFMEMERALVDGGGNVAEQLPHLVALVKFKLSKCTYSGAPQEGLTRVLATYEALERFHASISLAPVFRPPNQTSTDDRTGELNEQYEQLVRNAEHGLRTDAANDTVREDVATARALAESWSKLLTERKQPTADSIVMRELDDLLRTESAPLGEEMKMWQQSGNEQLDKELTQGIWQTEQTKELTECLLLVAKLQFLYEMTSMASCSSAPIDRFIRRFLRLRLAGRACLAEDYLLHTMEPTVDDRWLEQLTDSVQTLATMQPALQIAFEQQQHRMGTVRNWLAWTTAAYPPLCPPELAPAFEQSSATFAEVTGSLLHAIHVTLPHAQSVLRYERTRHHDLSHLAAEFTSTLKRWQKTLTSNTHRVPFISPTEEALVELLDPEGATDHTWISNVRALLEDMNDQLLSKIDKLEREERQLQTLLLAAVKRLNRFGSTLENIVGDIRALLRTQQRITGSLSLTSYLQHYRNFFDLLRNVPKAALTSHSADSDTTPGSSEPETATETPNATTTVTPQRLPLERVCNMLEELVTLLPVVFDQLFQFSESPHHLETHGEVTEQPTVDVDEAVGYFQELNLSATATGFSEQSDTNVLPPIKAKQQEQQPQGQKRNTYAVSVWRRIRSKLDGHDPNPSRRCSEQEQVAWMINEATDPANLALMYEGWTPWV</sequence>
<dbReference type="GO" id="GO:0031931">
    <property type="term" value="C:TORC1 complex"/>
    <property type="evidence" value="ECO:0007669"/>
    <property type="project" value="TreeGrafter"/>
</dbReference>
<feature type="compositionally biased region" description="Low complexity" evidence="12">
    <location>
        <begin position="3033"/>
        <end position="3054"/>
    </location>
</feature>
<dbReference type="GO" id="GO:0004674">
    <property type="term" value="F:protein serine/threonine kinase activity"/>
    <property type="evidence" value="ECO:0007669"/>
    <property type="project" value="UniProtKB-KW"/>
</dbReference>
<dbReference type="GO" id="GO:0005737">
    <property type="term" value="C:cytoplasm"/>
    <property type="evidence" value="ECO:0007669"/>
    <property type="project" value="TreeGrafter"/>
</dbReference>
<feature type="coiled-coil region" evidence="11">
    <location>
        <begin position="2380"/>
        <end position="2411"/>
    </location>
</feature>
<keyword evidence="4" id="KW-0808">Transferase</keyword>
<evidence type="ECO:0000259" key="13">
    <source>
        <dbReference type="PROSITE" id="PS50290"/>
    </source>
</evidence>
<keyword evidence="3" id="KW-0723">Serine/threonine-protein kinase</keyword>
<dbReference type="GO" id="GO:0000184">
    <property type="term" value="P:nuclear-transcribed mRNA catabolic process, nonsense-mediated decay"/>
    <property type="evidence" value="ECO:0007669"/>
    <property type="project" value="UniProtKB-KW"/>
</dbReference>